<organism evidence="2">
    <name type="scientific">Candidatus Electrothrix aestuarii</name>
    <dbReference type="NCBI Taxonomy" id="3062594"/>
    <lineage>
        <taxon>Bacteria</taxon>
        <taxon>Pseudomonadati</taxon>
        <taxon>Thermodesulfobacteriota</taxon>
        <taxon>Desulfobulbia</taxon>
        <taxon>Desulfobulbales</taxon>
        <taxon>Desulfobulbaceae</taxon>
        <taxon>Candidatus Electrothrix</taxon>
    </lineage>
</organism>
<evidence type="ECO:0000256" key="1">
    <source>
        <dbReference type="SAM" id="SignalP"/>
    </source>
</evidence>
<gene>
    <name evidence="2" type="ORF">Q3M24_01680</name>
</gene>
<protein>
    <submittedName>
        <fullName evidence="2">DUF5329 family protein</fullName>
    </submittedName>
</protein>
<dbReference type="AlphaFoldDB" id="A0AAU8LXA6"/>
<keyword evidence="1" id="KW-0732">Signal</keyword>
<dbReference type="KEGG" id="eaj:Q3M24_01680"/>
<reference evidence="2" key="2">
    <citation type="submission" date="2024-06" db="EMBL/GenBank/DDBJ databases">
        <authorList>
            <person name="Plum-Jensen L.E."/>
            <person name="Schramm A."/>
            <person name="Marshall I.P.G."/>
        </authorList>
    </citation>
    <scope>NUCLEOTIDE SEQUENCE</scope>
    <source>
        <strain evidence="2">Rat1</strain>
    </source>
</reference>
<feature type="signal peptide" evidence="1">
    <location>
        <begin position="1"/>
        <end position="17"/>
    </location>
</feature>
<evidence type="ECO:0000313" key="2">
    <source>
        <dbReference type="EMBL" id="XCN73488.1"/>
    </source>
</evidence>
<sequence length="118" mass="13541">MPFFLIFILLITGTAHADVPAAQQAEVEHLLSFVQTSTCLIDRNGSSHTGEEAAAHIKKKYDYFSNKIKTTEQFIEYSATKSTMSGSYYTVRCDGQEPIRTRDWLLRELKAYRRSRSR</sequence>
<name>A0AAU8LXA6_9BACT</name>
<feature type="chain" id="PRO_5043784297" evidence="1">
    <location>
        <begin position="18"/>
        <end position="118"/>
    </location>
</feature>
<dbReference type="Pfam" id="PF17263">
    <property type="entry name" value="DUF5329"/>
    <property type="match status" value="1"/>
</dbReference>
<proteinExistence type="predicted"/>
<dbReference type="InterPro" id="IPR035242">
    <property type="entry name" value="DUF5329"/>
</dbReference>
<accession>A0AAU8LXA6</accession>
<dbReference type="EMBL" id="CP159373">
    <property type="protein sequence ID" value="XCN73488.1"/>
    <property type="molecule type" value="Genomic_DNA"/>
</dbReference>
<reference evidence="2" key="1">
    <citation type="journal article" date="2024" name="Syst. Appl. Microbiol.">
        <title>First single-strain enrichments of Electrothrix cable bacteria, description of E. aestuarii sp. nov. and E. rattekaaiensis sp. nov., and proposal of a cable bacteria taxonomy following the rules of the SeqCode.</title>
        <authorList>
            <person name="Plum-Jensen L.E."/>
            <person name="Schramm A."/>
            <person name="Marshall I.P.G."/>
        </authorList>
    </citation>
    <scope>NUCLEOTIDE SEQUENCE</scope>
    <source>
        <strain evidence="2">Rat1</strain>
    </source>
</reference>